<dbReference type="GO" id="GO:0006412">
    <property type="term" value="P:translation"/>
    <property type="evidence" value="ECO:0007669"/>
    <property type="project" value="TreeGrafter"/>
</dbReference>
<dbReference type="PANTHER" id="PTHR10724:SF10">
    <property type="entry name" value="S1 RNA-BINDING DOMAIN-CONTAINING PROTEIN 1"/>
    <property type="match status" value="1"/>
</dbReference>
<keyword evidence="2" id="KW-0812">Transmembrane</keyword>
<evidence type="ECO:0000256" key="1">
    <source>
        <dbReference type="ARBA" id="ARBA00025453"/>
    </source>
</evidence>
<dbReference type="PANTHER" id="PTHR10724">
    <property type="entry name" value="30S RIBOSOMAL PROTEIN S1"/>
    <property type="match status" value="1"/>
</dbReference>
<protein>
    <recommendedName>
        <fullName evidence="3">S1 motif domain-containing protein</fullName>
    </recommendedName>
</protein>
<feature type="domain" description="S1 motif" evidence="3">
    <location>
        <begin position="252"/>
        <end position="321"/>
    </location>
</feature>
<proteinExistence type="predicted"/>
<organism evidence="4">
    <name type="scientific">Corethron hystrix</name>
    <dbReference type="NCBI Taxonomy" id="216773"/>
    <lineage>
        <taxon>Eukaryota</taxon>
        <taxon>Sar</taxon>
        <taxon>Stramenopiles</taxon>
        <taxon>Ochrophyta</taxon>
        <taxon>Bacillariophyta</taxon>
        <taxon>Coscinodiscophyceae</taxon>
        <taxon>Corethrophycidae</taxon>
        <taxon>Corethrales</taxon>
        <taxon>Corethraceae</taxon>
        <taxon>Corethron</taxon>
    </lineage>
</organism>
<dbReference type="Gene3D" id="2.40.50.140">
    <property type="entry name" value="Nucleic acid-binding proteins"/>
    <property type="match status" value="2"/>
</dbReference>
<dbReference type="GO" id="GO:0003735">
    <property type="term" value="F:structural constituent of ribosome"/>
    <property type="evidence" value="ECO:0007669"/>
    <property type="project" value="TreeGrafter"/>
</dbReference>
<keyword evidence="2" id="KW-1133">Transmembrane helix</keyword>
<dbReference type="SMART" id="SM00316">
    <property type="entry name" value="S1"/>
    <property type="match status" value="2"/>
</dbReference>
<sequence>MVLFSLISHCKLACFSYVFILLCGFPFGRGEILFLLKLSHKKKYRFFLRPELQKCGIKEQVPTLFVASIGTVSYQPLLDLITTAFFNGPHENCERVFRLDNSHMQNINWGLIRKSRKTMVYYSKITPSWALDNAELKEMAREAIDLVEGRFDNVRESSDGPNVSDLKVGDYYMGTVKAVFDYGAFVDIGCGKDGLLHVSHLSDDKIIEDAREIISVGKKIKVHIVSVDYPNVKFELSTKRRDGSRLEDLKNGMELEGKVSRIMSWGAFIDVGFEKDGLLHVTRIQDEVVKDVHDVLKVGQQIKAHVVHLDRKKQTFGLSMRSIQADRHLDYLHGDKKPKNH</sequence>
<keyword evidence="2" id="KW-0472">Membrane</keyword>
<reference evidence="4" key="1">
    <citation type="submission" date="2021-01" db="EMBL/GenBank/DDBJ databases">
        <authorList>
            <person name="Corre E."/>
            <person name="Pelletier E."/>
            <person name="Niang G."/>
            <person name="Scheremetjew M."/>
            <person name="Finn R."/>
            <person name="Kale V."/>
            <person name="Holt S."/>
            <person name="Cochrane G."/>
            <person name="Meng A."/>
            <person name="Brown T."/>
            <person name="Cohen L."/>
        </authorList>
    </citation>
    <scope>NUCLEOTIDE SEQUENCE</scope>
    <source>
        <strain evidence="4">308</strain>
    </source>
</reference>
<feature type="transmembrane region" description="Helical" evidence="2">
    <location>
        <begin position="15"/>
        <end position="36"/>
    </location>
</feature>
<comment type="function">
    <text evidence="1">Associates with the EF-Tu.GDP complex and induces the exchange of GDP to GTP. It remains bound to the aminoacyl-tRNA.EF-Tu.GTP complex up to the GTP hydrolysis stage on the ribosome.</text>
</comment>
<dbReference type="FunFam" id="2.40.50.140:FF:000051">
    <property type="entry name" value="RNA-binding transcriptional accessory protein"/>
    <property type="match status" value="2"/>
</dbReference>
<dbReference type="PROSITE" id="PS50126">
    <property type="entry name" value="S1"/>
    <property type="match status" value="2"/>
</dbReference>
<dbReference type="EMBL" id="HBFR01039667">
    <property type="protein sequence ID" value="CAD8901775.1"/>
    <property type="molecule type" value="Transcribed_RNA"/>
</dbReference>
<evidence type="ECO:0000259" key="3">
    <source>
        <dbReference type="PROSITE" id="PS50126"/>
    </source>
</evidence>
<dbReference type="InterPro" id="IPR012340">
    <property type="entry name" value="NA-bd_OB-fold"/>
</dbReference>
<evidence type="ECO:0000313" key="4">
    <source>
        <dbReference type="EMBL" id="CAD8901775.1"/>
    </source>
</evidence>
<dbReference type="Pfam" id="PF00575">
    <property type="entry name" value="S1"/>
    <property type="match status" value="2"/>
</dbReference>
<accession>A0A7S1G1G8</accession>
<feature type="domain" description="S1 motif" evidence="3">
    <location>
        <begin position="169"/>
        <end position="239"/>
    </location>
</feature>
<evidence type="ECO:0000256" key="2">
    <source>
        <dbReference type="SAM" id="Phobius"/>
    </source>
</evidence>
<dbReference type="GO" id="GO:0003729">
    <property type="term" value="F:mRNA binding"/>
    <property type="evidence" value="ECO:0007669"/>
    <property type="project" value="TreeGrafter"/>
</dbReference>
<dbReference type="InterPro" id="IPR003029">
    <property type="entry name" value="S1_domain"/>
</dbReference>
<dbReference type="AlphaFoldDB" id="A0A7S1G1G8"/>
<dbReference type="GO" id="GO:0005737">
    <property type="term" value="C:cytoplasm"/>
    <property type="evidence" value="ECO:0007669"/>
    <property type="project" value="UniProtKB-ARBA"/>
</dbReference>
<name>A0A7S1G1G8_9STRA</name>
<dbReference type="InterPro" id="IPR050437">
    <property type="entry name" value="Ribos_protein_bS1-like"/>
</dbReference>
<dbReference type="SUPFAM" id="SSF50249">
    <property type="entry name" value="Nucleic acid-binding proteins"/>
    <property type="match status" value="2"/>
</dbReference>
<gene>
    <name evidence="4" type="ORF">CHYS00102_LOCUS28994</name>
</gene>